<evidence type="ECO:0000313" key="12">
    <source>
        <dbReference type="Proteomes" id="UP000236728"/>
    </source>
</evidence>
<dbReference type="PANTHER" id="PTHR47019">
    <property type="entry name" value="LIPID II FLIPPASE MURJ"/>
    <property type="match status" value="1"/>
</dbReference>
<sequence>MPRGTLCLEDDVSEIQTPPAATTAKTTKTHTAGSAAMLLMASALLSGVLGLVRTAYVNYLFGAGAQQDAYRAAFALPDLLAYFLIGGAASISVITILNRYLTAGDERGADHALSVILNNMLVVLGVGVLLAEIFAPQYIWLANEGFRGDALRSSLATTMTRIILPGQIFFFFGSVMGSRLQVRKIFIYQAVAPLLYNVGIIGGAFLLHKQLGVVSLAVGVTAGMLFGNALLNGIGALRSGLRYSLHIDFRDPAFHEWLRLSLPLMIGVSLVMFDRQFLNYFASAREGGITLIGNAKDLFNAPFNVIGAAAGAASLPFFASLYQRKLEWEFSASVTRAVSRLASVGFLVSAWMIALAPWLMDQFRRGAFSRANASTTTHLFILLAFTLSIWAIQGIYARAFYAASDTKTPAIIGTTVTVLSAPIYWALFHTLDLTGLAIASDLGILVQTGTLAILLHKKRLVSLAQLEFGELGRAALAAVLSFGAAYATAHALPATTSHRGGLVIIAAGSVAWGLVALVVLLASGSKLPKQLLRRGR</sequence>
<dbReference type="GO" id="GO:0034204">
    <property type="term" value="P:lipid translocation"/>
    <property type="evidence" value="ECO:0007669"/>
    <property type="project" value="TreeGrafter"/>
</dbReference>
<feature type="transmembrane region" description="Helical" evidence="10">
    <location>
        <begin position="433"/>
        <end position="455"/>
    </location>
</feature>
<evidence type="ECO:0000256" key="8">
    <source>
        <dbReference type="ARBA" id="ARBA00060041"/>
    </source>
</evidence>
<feature type="transmembrane region" description="Helical" evidence="10">
    <location>
        <begin position="155"/>
        <end position="173"/>
    </location>
</feature>
<keyword evidence="3 10" id="KW-0812">Transmembrane</keyword>
<evidence type="ECO:0000256" key="10">
    <source>
        <dbReference type="SAM" id="Phobius"/>
    </source>
</evidence>
<feature type="transmembrane region" description="Helical" evidence="10">
    <location>
        <begin position="500"/>
        <end position="524"/>
    </location>
</feature>
<organism evidence="11 12">
    <name type="scientific">Bryocella elongata</name>
    <dbReference type="NCBI Taxonomy" id="863522"/>
    <lineage>
        <taxon>Bacteria</taxon>
        <taxon>Pseudomonadati</taxon>
        <taxon>Acidobacteriota</taxon>
        <taxon>Terriglobia</taxon>
        <taxon>Terriglobales</taxon>
        <taxon>Acidobacteriaceae</taxon>
        <taxon>Bryocella</taxon>
    </lineage>
</organism>
<feature type="transmembrane region" description="Helical" evidence="10">
    <location>
        <begin position="185"/>
        <end position="207"/>
    </location>
</feature>
<evidence type="ECO:0000256" key="7">
    <source>
        <dbReference type="ARBA" id="ARBA00023136"/>
    </source>
</evidence>
<name>A0A1H6AI76_9BACT</name>
<gene>
    <name evidence="11" type="ORF">SAMN05421819_3145</name>
</gene>
<keyword evidence="4" id="KW-0133">Cell shape</keyword>
<keyword evidence="6 10" id="KW-1133">Transmembrane helix</keyword>
<feature type="transmembrane region" description="Helical" evidence="10">
    <location>
        <begin position="79"/>
        <end position="101"/>
    </location>
</feature>
<evidence type="ECO:0000256" key="2">
    <source>
        <dbReference type="ARBA" id="ARBA00022475"/>
    </source>
</evidence>
<dbReference type="OrthoDB" id="9804143at2"/>
<dbReference type="AlphaFoldDB" id="A0A1H6AI76"/>
<dbReference type="PANTHER" id="PTHR47019:SF1">
    <property type="entry name" value="LIPID II FLIPPASE MURJ"/>
    <property type="match status" value="1"/>
</dbReference>
<feature type="transmembrane region" description="Helical" evidence="10">
    <location>
        <begin position="298"/>
        <end position="321"/>
    </location>
</feature>
<feature type="transmembrane region" description="Helical" evidence="10">
    <location>
        <begin position="257"/>
        <end position="278"/>
    </location>
</feature>
<comment type="subcellular location">
    <subcellularLocation>
        <location evidence="1">Cell membrane</location>
        <topology evidence="1">Multi-pass membrane protein</topology>
    </subcellularLocation>
</comment>
<keyword evidence="12" id="KW-1185">Reference proteome</keyword>
<accession>A0A1H6AI76</accession>
<protein>
    <submittedName>
        <fullName evidence="11">Putative peptidoglycan lipid II flippase</fullName>
    </submittedName>
</protein>
<dbReference type="PRINTS" id="PR01806">
    <property type="entry name" value="VIRFACTRMVIN"/>
</dbReference>
<evidence type="ECO:0000256" key="6">
    <source>
        <dbReference type="ARBA" id="ARBA00022989"/>
    </source>
</evidence>
<dbReference type="EMBL" id="FNVA01000005">
    <property type="protein sequence ID" value="SEG47725.1"/>
    <property type="molecule type" value="Genomic_DNA"/>
</dbReference>
<reference evidence="11 12" key="1">
    <citation type="submission" date="2016-10" db="EMBL/GenBank/DDBJ databases">
        <authorList>
            <person name="de Groot N.N."/>
        </authorList>
    </citation>
    <scope>NUCLEOTIDE SEQUENCE [LARGE SCALE GENOMIC DNA]</scope>
    <source>
        <strain evidence="11 12">DSM 22489</strain>
    </source>
</reference>
<dbReference type="GO" id="GO:0015648">
    <property type="term" value="F:lipid-linked peptidoglycan transporter activity"/>
    <property type="evidence" value="ECO:0007669"/>
    <property type="project" value="TreeGrafter"/>
</dbReference>
<evidence type="ECO:0000256" key="1">
    <source>
        <dbReference type="ARBA" id="ARBA00004651"/>
    </source>
</evidence>
<feature type="transmembrane region" description="Helical" evidence="10">
    <location>
        <begin position="475"/>
        <end position="494"/>
    </location>
</feature>
<keyword evidence="5" id="KW-0573">Peptidoglycan synthesis</keyword>
<dbReference type="RefSeq" id="WP_160115188.1">
    <property type="nucleotide sequence ID" value="NZ_FNVA01000005.1"/>
</dbReference>
<dbReference type="GO" id="GO:0005886">
    <property type="term" value="C:plasma membrane"/>
    <property type="evidence" value="ECO:0007669"/>
    <property type="project" value="UniProtKB-SubCell"/>
</dbReference>
<dbReference type="InterPro" id="IPR051050">
    <property type="entry name" value="Lipid_II_flippase_MurJ/MviN"/>
</dbReference>
<feature type="transmembrane region" description="Helical" evidence="10">
    <location>
        <begin position="213"/>
        <end position="237"/>
    </location>
</feature>
<feature type="transmembrane region" description="Helical" evidence="10">
    <location>
        <begin position="341"/>
        <end position="359"/>
    </location>
</feature>
<feature type="transmembrane region" description="Helical" evidence="10">
    <location>
        <begin position="35"/>
        <end position="59"/>
    </location>
</feature>
<evidence type="ECO:0000256" key="3">
    <source>
        <dbReference type="ARBA" id="ARBA00022692"/>
    </source>
</evidence>
<evidence type="ECO:0000256" key="9">
    <source>
        <dbReference type="ARBA" id="ARBA00061532"/>
    </source>
</evidence>
<feature type="transmembrane region" description="Helical" evidence="10">
    <location>
        <begin position="379"/>
        <end position="397"/>
    </location>
</feature>
<feature type="transmembrane region" description="Helical" evidence="10">
    <location>
        <begin position="113"/>
        <end position="135"/>
    </location>
</feature>
<feature type="transmembrane region" description="Helical" evidence="10">
    <location>
        <begin position="409"/>
        <end position="427"/>
    </location>
</feature>
<dbReference type="Pfam" id="PF03023">
    <property type="entry name" value="MurJ"/>
    <property type="match status" value="1"/>
</dbReference>
<comment type="similarity">
    <text evidence="9">Belongs to the MurJ/MviN family.</text>
</comment>
<dbReference type="GO" id="GO:0009252">
    <property type="term" value="P:peptidoglycan biosynthetic process"/>
    <property type="evidence" value="ECO:0007669"/>
    <property type="project" value="UniProtKB-KW"/>
</dbReference>
<dbReference type="Proteomes" id="UP000236728">
    <property type="component" value="Unassembled WGS sequence"/>
</dbReference>
<comment type="function">
    <text evidence="8">Involved in peptidoglycan biosynthesis. Transports lipid-linked peptidoglycan precursors from the inner to the outer leaflet of the cytoplasmic membrane.</text>
</comment>
<evidence type="ECO:0000256" key="4">
    <source>
        <dbReference type="ARBA" id="ARBA00022960"/>
    </source>
</evidence>
<evidence type="ECO:0000256" key="5">
    <source>
        <dbReference type="ARBA" id="ARBA00022984"/>
    </source>
</evidence>
<keyword evidence="7 10" id="KW-0472">Membrane</keyword>
<dbReference type="GO" id="GO:0008360">
    <property type="term" value="P:regulation of cell shape"/>
    <property type="evidence" value="ECO:0007669"/>
    <property type="project" value="UniProtKB-KW"/>
</dbReference>
<proteinExistence type="inferred from homology"/>
<evidence type="ECO:0000313" key="11">
    <source>
        <dbReference type="EMBL" id="SEG47725.1"/>
    </source>
</evidence>
<dbReference type="InterPro" id="IPR004268">
    <property type="entry name" value="MurJ"/>
</dbReference>
<keyword evidence="2" id="KW-1003">Cell membrane</keyword>